<accession>A0A8J8P873</accession>
<dbReference type="OrthoDB" id="419989at2759"/>
<reference evidence="2" key="1">
    <citation type="submission" date="2019-06" db="EMBL/GenBank/DDBJ databases">
        <authorList>
            <person name="Zheng W."/>
        </authorList>
    </citation>
    <scope>NUCLEOTIDE SEQUENCE</scope>
    <source>
        <strain evidence="2">QDHG01</strain>
    </source>
</reference>
<dbReference type="AlphaFoldDB" id="A0A8J8P873"/>
<dbReference type="InterPro" id="IPR001173">
    <property type="entry name" value="Glyco_trans_2-like"/>
</dbReference>
<evidence type="ECO:0000259" key="1">
    <source>
        <dbReference type="Pfam" id="PF00535"/>
    </source>
</evidence>
<gene>
    <name evidence="2" type="ORF">FGO68_gene4670</name>
</gene>
<evidence type="ECO:0000313" key="3">
    <source>
        <dbReference type="Proteomes" id="UP000785679"/>
    </source>
</evidence>
<dbReference type="EMBL" id="RRYP01000269">
    <property type="protein sequence ID" value="TNV87704.1"/>
    <property type="molecule type" value="Genomic_DNA"/>
</dbReference>
<comment type="caution">
    <text evidence="2">The sequence shown here is derived from an EMBL/GenBank/DDBJ whole genome shotgun (WGS) entry which is preliminary data.</text>
</comment>
<dbReference type="SUPFAM" id="SSF53448">
    <property type="entry name" value="Nucleotide-diphospho-sugar transferases"/>
    <property type="match status" value="2"/>
</dbReference>
<dbReference type="Gene3D" id="3.90.550.10">
    <property type="entry name" value="Spore Coat Polysaccharide Biosynthesis Protein SpsA, Chain A"/>
    <property type="match status" value="2"/>
</dbReference>
<name>A0A8J8P873_HALGN</name>
<organism evidence="2 3">
    <name type="scientific">Halteria grandinella</name>
    <dbReference type="NCBI Taxonomy" id="5974"/>
    <lineage>
        <taxon>Eukaryota</taxon>
        <taxon>Sar</taxon>
        <taxon>Alveolata</taxon>
        <taxon>Ciliophora</taxon>
        <taxon>Intramacronucleata</taxon>
        <taxon>Spirotrichea</taxon>
        <taxon>Stichotrichia</taxon>
        <taxon>Sporadotrichida</taxon>
        <taxon>Halteriidae</taxon>
        <taxon>Halteria</taxon>
    </lineage>
</organism>
<dbReference type="PANTHER" id="PTHR22916:SF3">
    <property type="entry name" value="UDP-GLCNAC:BETAGAL BETA-1,3-N-ACETYLGLUCOSAMINYLTRANSFERASE-LIKE PROTEIN 1"/>
    <property type="match status" value="1"/>
</dbReference>
<proteinExistence type="predicted"/>
<sequence length="719" mass="84177">MIIKNSFILFQLLISFNMKFSVLFLGSLFLKLVYTISAKKQQPLVSVVMGVYDRPEFLAEAIDSILAQTYTNFEFLIADDGSTDLTTLSVLRFYEAKDFRVKLLWADGHKGLPFVMNHAYTAARGKYIAKMDSDDISLPQRLERQVAYLEKNPQISIVTTMEQRINERNEISPYCSQLHSDLEIKFLMNFGNSIRNPVVMMRSEIGKMFLYDTNVRVYSDYIYWLEIIERNIQNPFLNIQFGQIHEVLFQYRWHTTNISKNVSKEGNSRRLLQKKLDLFKQYLGANQEYLLSLDSIEEFEMFYHWESKDLSRLTYLEEIKILTEDIIDFYAERIESNDQRMRMEKFISKLHDQLQKKHAKFGLPSIDCRPFNVTSFGEPLVSIVMSSFNRGLFLMESIESVKAQDYDNWELLVVDDASTDPETIKVLEYYQSNDKRIQIHRFPKNLGGGSYAKNHGVQHAKGEFVAIWDDDDLAYPYRLSKSVEFLQNNPHVDVVGSHLDKIDEKGNYLHEQTVLPSEHEALKFMMLTANMIQHCTVMFRMKRLRGKYVYHDIGAEDYDLWLRLLFQNSGSDEVIFNTLSEPLCVYRQHSGQMTQNQQIKETWKWMEQRPRILMQQMYPSIFPRLPDQSVLLCLRLLYVMNGNHPLCKEGELTAVSEIVQQLDNFIRKSDLTSLSAQKHQMLELLSNLATRIERQQYLLQKESRAAAMKEFAAKIEKVA</sequence>
<dbReference type="InterPro" id="IPR029044">
    <property type="entry name" value="Nucleotide-diphossugar_trans"/>
</dbReference>
<dbReference type="GO" id="GO:0016758">
    <property type="term" value="F:hexosyltransferase activity"/>
    <property type="evidence" value="ECO:0007669"/>
    <property type="project" value="UniProtKB-ARBA"/>
</dbReference>
<dbReference type="Pfam" id="PF00535">
    <property type="entry name" value="Glycos_transf_2"/>
    <property type="match status" value="2"/>
</dbReference>
<keyword evidence="3" id="KW-1185">Reference proteome</keyword>
<evidence type="ECO:0000313" key="2">
    <source>
        <dbReference type="EMBL" id="TNV87704.1"/>
    </source>
</evidence>
<dbReference type="PANTHER" id="PTHR22916">
    <property type="entry name" value="GLYCOSYLTRANSFERASE"/>
    <property type="match status" value="1"/>
</dbReference>
<feature type="domain" description="Glycosyltransferase 2-like" evidence="1">
    <location>
        <begin position="382"/>
        <end position="540"/>
    </location>
</feature>
<protein>
    <recommendedName>
        <fullName evidence="1">Glycosyltransferase 2-like domain-containing protein</fullName>
    </recommendedName>
</protein>
<dbReference type="Proteomes" id="UP000785679">
    <property type="component" value="Unassembled WGS sequence"/>
</dbReference>
<feature type="domain" description="Glycosyltransferase 2-like" evidence="1">
    <location>
        <begin position="46"/>
        <end position="172"/>
    </location>
</feature>